<gene>
    <name evidence="1" type="ORF">H5410_060681</name>
</gene>
<keyword evidence="2" id="KW-1185">Reference proteome</keyword>
<evidence type="ECO:0000313" key="1">
    <source>
        <dbReference type="EMBL" id="KAG5570915.1"/>
    </source>
</evidence>
<reference evidence="1 2" key="1">
    <citation type="submission" date="2020-09" db="EMBL/GenBank/DDBJ databases">
        <title>De no assembly of potato wild relative species, Solanum commersonii.</title>
        <authorList>
            <person name="Cho K."/>
        </authorList>
    </citation>
    <scope>NUCLEOTIDE SEQUENCE [LARGE SCALE GENOMIC DNA]</scope>
    <source>
        <strain evidence="1">LZ3.2</strain>
        <tissue evidence="1">Leaf</tissue>
    </source>
</reference>
<dbReference type="Proteomes" id="UP000824120">
    <property type="component" value="Chromosome 12"/>
</dbReference>
<sequence length="96" mass="10477">MHDKILSAFAEDELVPSFKVEASIIAQLFSSSFDIGIGISVLTFEMFWALGASGTSPATLLGLIFPFRFEFCFGYVSKCSHKSKNSFMCSAFVALS</sequence>
<protein>
    <submittedName>
        <fullName evidence="1">Uncharacterized protein</fullName>
    </submittedName>
</protein>
<accession>A0A9J5W5P4</accession>
<evidence type="ECO:0000313" key="2">
    <source>
        <dbReference type="Proteomes" id="UP000824120"/>
    </source>
</evidence>
<comment type="caution">
    <text evidence="1">The sequence shown here is derived from an EMBL/GenBank/DDBJ whole genome shotgun (WGS) entry which is preliminary data.</text>
</comment>
<dbReference type="EMBL" id="JACXVP010000012">
    <property type="protein sequence ID" value="KAG5570915.1"/>
    <property type="molecule type" value="Genomic_DNA"/>
</dbReference>
<proteinExistence type="predicted"/>
<name>A0A9J5W5P4_SOLCO</name>
<dbReference type="AlphaFoldDB" id="A0A9J5W5P4"/>
<organism evidence="1 2">
    <name type="scientific">Solanum commersonii</name>
    <name type="common">Commerson's wild potato</name>
    <name type="synonym">Commerson's nightshade</name>
    <dbReference type="NCBI Taxonomy" id="4109"/>
    <lineage>
        <taxon>Eukaryota</taxon>
        <taxon>Viridiplantae</taxon>
        <taxon>Streptophyta</taxon>
        <taxon>Embryophyta</taxon>
        <taxon>Tracheophyta</taxon>
        <taxon>Spermatophyta</taxon>
        <taxon>Magnoliopsida</taxon>
        <taxon>eudicotyledons</taxon>
        <taxon>Gunneridae</taxon>
        <taxon>Pentapetalae</taxon>
        <taxon>asterids</taxon>
        <taxon>lamiids</taxon>
        <taxon>Solanales</taxon>
        <taxon>Solanaceae</taxon>
        <taxon>Solanoideae</taxon>
        <taxon>Solaneae</taxon>
        <taxon>Solanum</taxon>
    </lineage>
</organism>